<feature type="domain" description="HTH araC/xylS-type" evidence="5">
    <location>
        <begin position="191"/>
        <end position="289"/>
    </location>
</feature>
<name>A0ABZ0HZI5_9GAMM</name>
<keyword evidence="3" id="KW-0010">Activator</keyword>
<sequence length="292" mass="33132">MSRPSNWPLSATAARVLTPKFLLEALQKHPLTSGCYPTAMGHYPNAYGHFMRREQHDDNLLLFCTEGRGWVQTRAGRFSVNSGDTVILPRALEHSYAADELSPWTLYWVHFQGTDAQAFVEHLLIEGDYRIHSGVEPSLLTGFEQMLTVGSTGYSLDAFIGAANRLRHLLAEFALCRDRQRGQNMGTMRLLELQSFMRERVSSSLSLKELAAFTGLTPQHFATRYKAETGYSPMRHFLHMKMEAACRLLDSTQHSVKFIAANLGYLDPLYFSRMFRQTVGLSPSQYRKSQRG</sequence>
<dbReference type="RefSeq" id="WP_407346891.1">
    <property type="nucleotide sequence ID" value="NZ_CP136864.1"/>
</dbReference>
<dbReference type="PRINTS" id="PR00032">
    <property type="entry name" value="HTHARAC"/>
</dbReference>
<protein>
    <submittedName>
        <fullName evidence="6">AraC family transcriptional regulator</fullName>
    </submittedName>
</protein>
<dbReference type="InterPro" id="IPR037923">
    <property type="entry name" value="HTH-like"/>
</dbReference>
<evidence type="ECO:0000256" key="4">
    <source>
        <dbReference type="ARBA" id="ARBA00023163"/>
    </source>
</evidence>
<dbReference type="InterPro" id="IPR018060">
    <property type="entry name" value="HTH_AraC"/>
</dbReference>
<dbReference type="InterPro" id="IPR003313">
    <property type="entry name" value="AraC-bd"/>
</dbReference>
<keyword evidence="2" id="KW-0238">DNA-binding</keyword>
<evidence type="ECO:0000256" key="3">
    <source>
        <dbReference type="ARBA" id="ARBA00023159"/>
    </source>
</evidence>
<evidence type="ECO:0000313" key="7">
    <source>
        <dbReference type="Proteomes" id="UP001626537"/>
    </source>
</evidence>
<dbReference type="Pfam" id="PF12833">
    <property type="entry name" value="HTH_18"/>
    <property type="match status" value="1"/>
</dbReference>
<dbReference type="Gene3D" id="1.10.10.60">
    <property type="entry name" value="Homeodomain-like"/>
    <property type="match status" value="2"/>
</dbReference>
<gene>
    <name evidence="6" type="ORF">R0135_10960</name>
</gene>
<dbReference type="PANTHER" id="PTHR43280:SF30">
    <property type="entry name" value="MMSAB OPERON REGULATORY PROTEIN"/>
    <property type="match status" value="1"/>
</dbReference>
<keyword evidence="4" id="KW-0804">Transcription</keyword>
<dbReference type="Pfam" id="PF02311">
    <property type="entry name" value="AraC_binding"/>
    <property type="match status" value="1"/>
</dbReference>
<organism evidence="6 7">
    <name type="scientific">Congregibacter variabilis</name>
    <dbReference type="NCBI Taxonomy" id="3081200"/>
    <lineage>
        <taxon>Bacteria</taxon>
        <taxon>Pseudomonadati</taxon>
        <taxon>Pseudomonadota</taxon>
        <taxon>Gammaproteobacteria</taxon>
        <taxon>Cellvibrionales</taxon>
        <taxon>Halieaceae</taxon>
        <taxon>Congregibacter</taxon>
    </lineage>
</organism>
<keyword evidence="1" id="KW-0805">Transcription regulation</keyword>
<dbReference type="PROSITE" id="PS01124">
    <property type="entry name" value="HTH_ARAC_FAMILY_2"/>
    <property type="match status" value="1"/>
</dbReference>
<accession>A0ABZ0HZI5</accession>
<evidence type="ECO:0000313" key="6">
    <source>
        <dbReference type="EMBL" id="WOJ92305.1"/>
    </source>
</evidence>
<dbReference type="PANTHER" id="PTHR43280">
    <property type="entry name" value="ARAC-FAMILY TRANSCRIPTIONAL REGULATOR"/>
    <property type="match status" value="1"/>
</dbReference>
<dbReference type="InterPro" id="IPR018062">
    <property type="entry name" value="HTH_AraC-typ_CS"/>
</dbReference>
<dbReference type="Proteomes" id="UP001626537">
    <property type="component" value="Chromosome"/>
</dbReference>
<evidence type="ECO:0000256" key="1">
    <source>
        <dbReference type="ARBA" id="ARBA00023015"/>
    </source>
</evidence>
<proteinExistence type="predicted"/>
<dbReference type="SUPFAM" id="SSF46689">
    <property type="entry name" value="Homeodomain-like"/>
    <property type="match status" value="2"/>
</dbReference>
<dbReference type="Gene3D" id="2.60.120.280">
    <property type="entry name" value="Regulatory protein AraC"/>
    <property type="match status" value="1"/>
</dbReference>
<dbReference type="InterPro" id="IPR020449">
    <property type="entry name" value="Tscrpt_reg_AraC-type_HTH"/>
</dbReference>
<dbReference type="SUPFAM" id="SSF51215">
    <property type="entry name" value="Regulatory protein AraC"/>
    <property type="match status" value="1"/>
</dbReference>
<evidence type="ECO:0000259" key="5">
    <source>
        <dbReference type="PROSITE" id="PS01124"/>
    </source>
</evidence>
<dbReference type="EMBL" id="CP136864">
    <property type="protein sequence ID" value="WOJ92305.1"/>
    <property type="molecule type" value="Genomic_DNA"/>
</dbReference>
<dbReference type="PROSITE" id="PS00041">
    <property type="entry name" value="HTH_ARAC_FAMILY_1"/>
    <property type="match status" value="1"/>
</dbReference>
<evidence type="ECO:0000256" key="2">
    <source>
        <dbReference type="ARBA" id="ARBA00023125"/>
    </source>
</evidence>
<keyword evidence="7" id="KW-1185">Reference proteome</keyword>
<dbReference type="SMART" id="SM00342">
    <property type="entry name" value="HTH_ARAC"/>
    <property type="match status" value="1"/>
</dbReference>
<reference evidence="6 7" key="1">
    <citation type="submission" date="2023-10" db="EMBL/GenBank/DDBJ databases">
        <title>Two novel species belonging to the OM43/NOR5 clade.</title>
        <authorList>
            <person name="Park M."/>
        </authorList>
    </citation>
    <scope>NUCLEOTIDE SEQUENCE [LARGE SCALE GENOMIC DNA]</scope>
    <source>
        <strain evidence="6 7">IMCC43200</strain>
    </source>
</reference>
<dbReference type="InterPro" id="IPR009057">
    <property type="entry name" value="Homeodomain-like_sf"/>
</dbReference>
<dbReference type="CDD" id="cd06986">
    <property type="entry name" value="cupin_MmsR-like_N"/>
    <property type="match status" value="1"/>
</dbReference>